<dbReference type="PROSITE" id="PS00107">
    <property type="entry name" value="PROTEIN_KINASE_ATP"/>
    <property type="match status" value="1"/>
</dbReference>
<evidence type="ECO:0000256" key="6">
    <source>
        <dbReference type="ARBA" id="ARBA00061588"/>
    </source>
</evidence>
<evidence type="ECO:0000259" key="9">
    <source>
        <dbReference type="PROSITE" id="PS50011"/>
    </source>
</evidence>
<dbReference type="InterPro" id="IPR050235">
    <property type="entry name" value="CK1_Ser-Thr_kinase"/>
</dbReference>
<dbReference type="InterPro" id="IPR047916">
    <property type="entry name" value="TTBK_Asator-like_STKc"/>
</dbReference>
<dbReference type="AlphaFoldDB" id="A0A9C5ZPR2"/>
<evidence type="ECO:0000256" key="1">
    <source>
        <dbReference type="ARBA" id="ARBA00022527"/>
    </source>
</evidence>
<organism evidence="10 11">
    <name type="scientific">Glossina fuscipes</name>
    <dbReference type="NCBI Taxonomy" id="7396"/>
    <lineage>
        <taxon>Eukaryota</taxon>
        <taxon>Metazoa</taxon>
        <taxon>Ecdysozoa</taxon>
        <taxon>Arthropoda</taxon>
        <taxon>Hexapoda</taxon>
        <taxon>Insecta</taxon>
        <taxon>Pterygota</taxon>
        <taxon>Neoptera</taxon>
        <taxon>Endopterygota</taxon>
        <taxon>Diptera</taxon>
        <taxon>Brachycera</taxon>
        <taxon>Muscomorpha</taxon>
        <taxon>Hippoboscoidea</taxon>
        <taxon>Glossinidae</taxon>
        <taxon>Glossina</taxon>
    </lineage>
</organism>
<comment type="similarity">
    <text evidence="6">Belongs to the protein kinase superfamily. CK1 Ser/Thr protein kinase family.</text>
</comment>
<accession>A0A9C5ZPR2</accession>
<dbReference type="SMART" id="SM00220">
    <property type="entry name" value="S_TKc"/>
    <property type="match status" value="1"/>
</dbReference>
<keyword evidence="5 7" id="KW-0067">ATP-binding</keyword>
<feature type="compositionally biased region" description="Polar residues" evidence="8">
    <location>
        <begin position="931"/>
        <end position="948"/>
    </location>
</feature>
<feature type="region of interest" description="Disordered" evidence="8">
    <location>
        <begin position="1246"/>
        <end position="1265"/>
    </location>
</feature>
<feature type="binding site" evidence="7">
    <location>
        <position position="46"/>
    </location>
    <ligand>
        <name>ATP</name>
        <dbReference type="ChEBI" id="CHEBI:30616"/>
    </ligand>
</feature>
<name>A0A9C5ZPR2_9MUSC</name>
<sequence>MASEDLLQPGHVVKERWKVVRKIGGGGFGEIYEGQDLITREQVALKVESARQPKQVLKMEVAVLKKLQGKEHVCRFIGCGRNDRFNYVVMQLQGKNLAELRRAQPRGAFSLSTTLRLGLQILKAIESIHSVGFLHRDIKPSNFSIGRLPYNCRRVYMLDFGLARQYTTGTGEVRCPRAAAGFRGTVRYASINAHRNREMGRHDDLWSLFYMLVEFVNGQLPWRKIKDKEQVGLTKEKYDHRILLKHLPSDLKQFLEHIQSLTYADRPDYGMIISLFERCMKRRGVKESDPYDWEKVDAVTANNQANSHVQVKNEFIQGNVTQMTVAASNASGTEYVRRRNEIDTAPLAATEPVHVKEKVDKNCNTQQPENNLQNMNICNQNSSPKTGVVASAVGRVNNSIDQQQPGQVIFHAQGEQTINVTKSATSVAVVTLSNCGDGASQNKLQPQQSHQSAKQQVANKSNVLTVNQNNLTTIHPMSYQPIIMDATFDEGTTSISLQARLRKRGQSGDDGVLSANLSRVDDQQNFEHASGIGGGGSSAIEPIAKKNTPLEQSNAGEELFAKNLYASLRTGENNLPSFCNKRSKGISILASSDEEPKTTYGRLRVLTAPTSSAQEMLVAGVYNETNSPNEHDPSAFSFDAATGVVMTAQRILNSGSGSHRQITPPILPTRRCNTSTNLKPSCVTASTQRLNSGIVCANRGSGGEHSITQFALIDDENVSALQQVTRGGGALTLASQWKSQFDDSEDTTDNEWKQEGQIYRMDVARNVCVREVFFEAAISHDDAKGTVATAAATDDLKNGSSNSTNKHRNSLPNVALSEIINAEQIKTVESKVIVPQSSSTKGDNQHQLWIAQVREKSVCDPTVNSPTCQAAEQQLSNFGVRSSDAANSLCKEGAMQNEGCVSGRLEIRMIQKENSNPEESIYYDAFAATPTKMQSQHQSRKTANTRNAIDSDEGGNGNSLKHRDGDRSKQPVLTQTSEHVGDNKNVILNKKPAASLTGHGNGVINLDNLSTACTKTGDIQNDTISDSNPTKGAANFYSNVTTVTATSGSASKIPVLNVNLRPVKCTSWTGGDLTSSQPQYQQPNSSNSNKAFHNIIDSIVVVNATNKHDIISDAYQHTDIAELTPALRRRRDPADKYTADPAQPNLRFSRPYSKNSSRIRGVPTMFLGQFEDGSTDNSEDQHVSGGSGGVISVEATSAPLRIADTEQAATSTAPALFEDNEQLQGKRTEKDVLLLNLVQDFNQMDSPMIRNDITPPPGAPKLENSARLRRYRHNID</sequence>
<dbReference type="FunFam" id="3.30.200.20:FF:000358">
    <property type="entry name" value="Tau tubulin kinase 2b"/>
    <property type="match status" value="1"/>
</dbReference>
<feature type="compositionally biased region" description="Low complexity" evidence="8">
    <location>
        <begin position="445"/>
        <end position="460"/>
    </location>
</feature>
<evidence type="ECO:0000256" key="3">
    <source>
        <dbReference type="ARBA" id="ARBA00022741"/>
    </source>
</evidence>
<dbReference type="RefSeq" id="XP_037899157.1">
    <property type="nucleotide sequence ID" value="XM_038043229.1"/>
</dbReference>
<dbReference type="CDD" id="cd14017">
    <property type="entry name" value="STKc_TTBK"/>
    <property type="match status" value="1"/>
</dbReference>
<evidence type="ECO:0000256" key="4">
    <source>
        <dbReference type="ARBA" id="ARBA00022777"/>
    </source>
</evidence>
<gene>
    <name evidence="11" type="primary">LOC119643764</name>
</gene>
<keyword evidence="3 7" id="KW-0547">Nucleotide-binding</keyword>
<keyword evidence="2" id="KW-0808">Transferase</keyword>
<feature type="region of interest" description="Disordered" evidence="8">
    <location>
        <begin position="930"/>
        <end position="985"/>
    </location>
</feature>
<evidence type="ECO:0000256" key="8">
    <source>
        <dbReference type="SAM" id="MobiDB-lite"/>
    </source>
</evidence>
<keyword evidence="4 11" id="KW-0418">Kinase</keyword>
<dbReference type="Proteomes" id="UP000092443">
    <property type="component" value="Unplaced"/>
</dbReference>
<dbReference type="FunFam" id="1.10.510.10:FF:000481">
    <property type="entry name" value="Asator, isoform D"/>
    <property type="match status" value="1"/>
</dbReference>
<dbReference type="GeneID" id="119643764"/>
<keyword evidence="1" id="KW-0723">Serine/threonine-protein kinase</keyword>
<dbReference type="PROSITE" id="PS50011">
    <property type="entry name" value="PROTEIN_KINASE_DOM"/>
    <property type="match status" value="1"/>
</dbReference>
<dbReference type="Gene3D" id="1.10.510.10">
    <property type="entry name" value="Transferase(Phosphotransferase) domain 1"/>
    <property type="match status" value="1"/>
</dbReference>
<feature type="region of interest" description="Disordered" evidence="8">
    <location>
        <begin position="440"/>
        <end position="460"/>
    </location>
</feature>
<protein>
    <submittedName>
        <fullName evidence="11">Tau-tubulin kinase homolog Asator isoform X2</fullName>
    </submittedName>
</protein>
<dbReference type="GO" id="GO:0015630">
    <property type="term" value="C:microtubule cytoskeleton"/>
    <property type="evidence" value="ECO:0007669"/>
    <property type="project" value="UniProtKB-ARBA"/>
</dbReference>
<feature type="domain" description="Protein kinase" evidence="9">
    <location>
        <begin position="17"/>
        <end position="280"/>
    </location>
</feature>
<evidence type="ECO:0000313" key="11">
    <source>
        <dbReference type="RefSeq" id="XP_037899157.1"/>
    </source>
</evidence>
<dbReference type="PANTHER" id="PTHR11909">
    <property type="entry name" value="CASEIN KINASE-RELATED"/>
    <property type="match status" value="1"/>
</dbReference>
<dbReference type="Pfam" id="PF00069">
    <property type="entry name" value="Pkinase"/>
    <property type="match status" value="1"/>
</dbReference>
<dbReference type="SUPFAM" id="SSF56112">
    <property type="entry name" value="Protein kinase-like (PK-like)"/>
    <property type="match status" value="1"/>
</dbReference>
<dbReference type="GO" id="GO:0004674">
    <property type="term" value="F:protein serine/threonine kinase activity"/>
    <property type="evidence" value="ECO:0007669"/>
    <property type="project" value="UniProtKB-KW"/>
</dbReference>
<evidence type="ECO:0000256" key="7">
    <source>
        <dbReference type="PROSITE-ProRule" id="PRU10141"/>
    </source>
</evidence>
<dbReference type="InterPro" id="IPR000719">
    <property type="entry name" value="Prot_kinase_dom"/>
</dbReference>
<feature type="region of interest" description="Disordered" evidence="8">
    <location>
        <begin position="1131"/>
        <end position="1154"/>
    </location>
</feature>
<dbReference type="InterPro" id="IPR011009">
    <property type="entry name" value="Kinase-like_dom_sf"/>
</dbReference>
<evidence type="ECO:0000313" key="10">
    <source>
        <dbReference type="Proteomes" id="UP000092443"/>
    </source>
</evidence>
<evidence type="ECO:0000256" key="5">
    <source>
        <dbReference type="ARBA" id="ARBA00022840"/>
    </source>
</evidence>
<proteinExistence type="inferred from homology"/>
<evidence type="ECO:0000256" key="2">
    <source>
        <dbReference type="ARBA" id="ARBA00022679"/>
    </source>
</evidence>
<keyword evidence="10" id="KW-1185">Reference proteome</keyword>
<dbReference type="GO" id="GO:0005524">
    <property type="term" value="F:ATP binding"/>
    <property type="evidence" value="ECO:0007669"/>
    <property type="project" value="UniProtKB-UniRule"/>
</dbReference>
<reference evidence="11" key="1">
    <citation type="submission" date="2025-08" db="UniProtKB">
        <authorList>
            <consortium name="RefSeq"/>
        </authorList>
    </citation>
    <scope>IDENTIFICATION</scope>
    <source>
        <tissue evidence="11">Whole body pupa</tissue>
    </source>
</reference>
<dbReference type="InterPro" id="IPR017441">
    <property type="entry name" value="Protein_kinase_ATP_BS"/>
</dbReference>